<sequence length="573" mass="62100">MKAVGNSQGSSRKRRNTIRLSTKLIGGFSLVILLTSVACYLGYSGLCGLEVELVHISADKQIYGDAQKIKNLMLQHRRYEKDLFLNIGDREKQVDKYVPSLKAKEAEIQTLLTKMQQVVNEDPRFSPEIKQIANHLPQLHQQYMEGVWLVSEKAIDDGSLPPQEANKMMMPYKLPIHDLEEGIDQVADAATQLFEQRVQTSQAVGANARWAMIAGTIIALVPCPFVILWVMGPLRKVSKMLAEIAKAEGDLTRRLPVEGNDEVGELSQWFNTFVDQVQQVVIRVGGSATSLVESSSRLSNTAGDLSGQADNTTLRSSQVVAAADQMTLRMGEASRSTQTMQANISTVANAIEELATCIHDISGNTEKASSVAGQAASELELSNSNIVELSSAATEISRVIETIEDIAEQTNLLALNATIEAARAGEAGKGFSIVANEVKELARQAATATEDIRQRITAIQDATEKTTRSIGDIGRHVAQVNEFSTMIAAAIQEQNCTTQSIAEHINQTSYAVSQISDGVTESAQASEEIRASMVVVDQSARDTASGANSAKATGDELHRIADELQALMGKFRV</sequence>
<dbReference type="RefSeq" id="WP_105359755.1">
    <property type="nucleotide sequence ID" value="NZ_PUIA01000094.1"/>
</dbReference>
<dbReference type="AlphaFoldDB" id="A0A2S8EZ08"/>
<evidence type="ECO:0000256" key="2">
    <source>
        <dbReference type="ARBA" id="ARBA00029447"/>
    </source>
</evidence>
<dbReference type="Gene3D" id="1.10.287.950">
    <property type="entry name" value="Methyl-accepting chemotaxis protein"/>
    <property type="match status" value="1"/>
</dbReference>
<evidence type="ECO:0008006" key="9">
    <source>
        <dbReference type="Google" id="ProtNLM"/>
    </source>
</evidence>
<dbReference type="GO" id="GO:0006935">
    <property type="term" value="P:chemotaxis"/>
    <property type="evidence" value="ECO:0007669"/>
    <property type="project" value="InterPro"/>
</dbReference>
<feature type="transmembrane region" description="Helical" evidence="4">
    <location>
        <begin position="210"/>
        <end position="231"/>
    </location>
</feature>
<proteinExistence type="inferred from homology"/>
<evidence type="ECO:0000313" key="7">
    <source>
        <dbReference type="EMBL" id="PQO25101.1"/>
    </source>
</evidence>
<keyword evidence="4" id="KW-0812">Transmembrane</keyword>
<dbReference type="InterPro" id="IPR004090">
    <property type="entry name" value="Chemotax_Me-accpt_rcpt"/>
</dbReference>
<dbReference type="PANTHER" id="PTHR32089">
    <property type="entry name" value="METHYL-ACCEPTING CHEMOTAXIS PROTEIN MCPB"/>
    <property type="match status" value="1"/>
</dbReference>
<organism evidence="7 8">
    <name type="scientific">Blastopirellula marina</name>
    <dbReference type="NCBI Taxonomy" id="124"/>
    <lineage>
        <taxon>Bacteria</taxon>
        <taxon>Pseudomonadati</taxon>
        <taxon>Planctomycetota</taxon>
        <taxon>Planctomycetia</taxon>
        <taxon>Pirellulales</taxon>
        <taxon>Pirellulaceae</taxon>
        <taxon>Blastopirellula</taxon>
    </lineage>
</organism>
<dbReference type="InterPro" id="IPR003660">
    <property type="entry name" value="HAMP_dom"/>
</dbReference>
<keyword evidence="1 3" id="KW-0807">Transducer</keyword>
<dbReference type="PROSITE" id="PS50111">
    <property type="entry name" value="CHEMOTAXIS_TRANSDUC_2"/>
    <property type="match status" value="1"/>
</dbReference>
<dbReference type="SMART" id="SM00283">
    <property type="entry name" value="MA"/>
    <property type="match status" value="1"/>
</dbReference>
<accession>A0A2S8EZ08</accession>
<dbReference type="PRINTS" id="PR00260">
    <property type="entry name" value="CHEMTRNSDUCR"/>
</dbReference>
<evidence type="ECO:0000259" key="5">
    <source>
        <dbReference type="PROSITE" id="PS50111"/>
    </source>
</evidence>
<evidence type="ECO:0000256" key="4">
    <source>
        <dbReference type="SAM" id="Phobius"/>
    </source>
</evidence>
<dbReference type="PANTHER" id="PTHR32089:SF112">
    <property type="entry name" value="LYSOZYME-LIKE PROTEIN-RELATED"/>
    <property type="match status" value="1"/>
</dbReference>
<dbReference type="GO" id="GO:0007165">
    <property type="term" value="P:signal transduction"/>
    <property type="evidence" value="ECO:0007669"/>
    <property type="project" value="UniProtKB-KW"/>
</dbReference>
<dbReference type="CDD" id="cd06225">
    <property type="entry name" value="HAMP"/>
    <property type="match status" value="1"/>
</dbReference>
<gene>
    <name evidence="7" type="ORF">C5Y96_26735</name>
</gene>
<keyword evidence="4" id="KW-0472">Membrane</keyword>
<evidence type="ECO:0000256" key="3">
    <source>
        <dbReference type="PROSITE-ProRule" id="PRU00284"/>
    </source>
</evidence>
<reference evidence="7 8" key="1">
    <citation type="submission" date="2018-02" db="EMBL/GenBank/DDBJ databases">
        <title>Comparative genomes isolates from brazilian mangrove.</title>
        <authorList>
            <person name="Araujo J.E."/>
            <person name="Taketani R.G."/>
            <person name="Silva M.C.P."/>
            <person name="Loureco M.V."/>
            <person name="Andreote F.D."/>
        </authorList>
    </citation>
    <scope>NUCLEOTIDE SEQUENCE [LARGE SCALE GENOMIC DNA]</scope>
    <source>
        <strain evidence="7 8">HEX-2 MGV</strain>
    </source>
</reference>
<dbReference type="Pfam" id="PF00015">
    <property type="entry name" value="MCPsignal"/>
    <property type="match status" value="1"/>
</dbReference>
<evidence type="ECO:0000259" key="6">
    <source>
        <dbReference type="PROSITE" id="PS50885"/>
    </source>
</evidence>
<dbReference type="InterPro" id="IPR004089">
    <property type="entry name" value="MCPsignal_dom"/>
</dbReference>
<dbReference type="GO" id="GO:0004888">
    <property type="term" value="F:transmembrane signaling receptor activity"/>
    <property type="evidence" value="ECO:0007669"/>
    <property type="project" value="InterPro"/>
</dbReference>
<dbReference type="OrthoDB" id="221239at2"/>
<dbReference type="GO" id="GO:0016020">
    <property type="term" value="C:membrane"/>
    <property type="evidence" value="ECO:0007669"/>
    <property type="project" value="InterPro"/>
</dbReference>
<dbReference type="SUPFAM" id="SSF58104">
    <property type="entry name" value="Methyl-accepting chemotaxis protein (MCP) signaling domain"/>
    <property type="match status" value="1"/>
</dbReference>
<dbReference type="Proteomes" id="UP000240009">
    <property type="component" value="Unassembled WGS sequence"/>
</dbReference>
<comment type="similarity">
    <text evidence="2">Belongs to the methyl-accepting chemotaxis (MCP) protein family.</text>
</comment>
<dbReference type="EMBL" id="PUIA01000094">
    <property type="protein sequence ID" value="PQO25101.1"/>
    <property type="molecule type" value="Genomic_DNA"/>
</dbReference>
<feature type="transmembrane region" description="Helical" evidence="4">
    <location>
        <begin position="20"/>
        <end position="43"/>
    </location>
</feature>
<protein>
    <recommendedName>
        <fullName evidence="9">Methyl-accepting chemotaxis protein</fullName>
    </recommendedName>
</protein>
<name>A0A2S8EZ08_9BACT</name>
<feature type="domain" description="Methyl-accepting transducer" evidence="5">
    <location>
        <begin position="308"/>
        <end position="530"/>
    </location>
</feature>
<dbReference type="Pfam" id="PF00672">
    <property type="entry name" value="HAMP"/>
    <property type="match status" value="1"/>
</dbReference>
<comment type="caution">
    <text evidence="7">The sequence shown here is derived from an EMBL/GenBank/DDBJ whole genome shotgun (WGS) entry which is preliminary data.</text>
</comment>
<keyword evidence="4" id="KW-1133">Transmembrane helix</keyword>
<dbReference type="PROSITE" id="PS50885">
    <property type="entry name" value="HAMP"/>
    <property type="match status" value="1"/>
</dbReference>
<evidence type="ECO:0000256" key="1">
    <source>
        <dbReference type="ARBA" id="ARBA00023224"/>
    </source>
</evidence>
<dbReference type="SMART" id="SM00304">
    <property type="entry name" value="HAMP"/>
    <property type="match status" value="1"/>
</dbReference>
<evidence type="ECO:0000313" key="8">
    <source>
        <dbReference type="Proteomes" id="UP000240009"/>
    </source>
</evidence>
<feature type="domain" description="HAMP" evidence="6">
    <location>
        <begin position="228"/>
        <end position="282"/>
    </location>
</feature>